<evidence type="ECO:0000313" key="1">
    <source>
        <dbReference type="EMBL" id="ELU36778.1"/>
    </source>
</evidence>
<dbReference type="HOGENOM" id="CLU_2905739_0_0_1"/>
<gene>
    <name evidence="1" type="ORF">AG1IA_09192</name>
</gene>
<proteinExistence type="predicted"/>
<protein>
    <submittedName>
        <fullName evidence="1">Uncharacterized protein</fullName>
    </submittedName>
</protein>
<name>L8WJ09_THACA</name>
<comment type="caution">
    <text evidence="1">The sequence shown here is derived from an EMBL/GenBank/DDBJ whole genome shotgun (WGS) entry which is preliminary data.</text>
</comment>
<sequence length="62" mass="7331">MRPLGAIHPALSRPWVRRTWDRWLVWHTNINIHFPRLPLLPPGQECMDICKACAVKDFKLDI</sequence>
<dbReference type="Proteomes" id="UP000011668">
    <property type="component" value="Unassembled WGS sequence"/>
</dbReference>
<keyword evidence="2" id="KW-1185">Reference proteome</keyword>
<evidence type="ECO:0000313" key="2">
    <source>
        <dbReference type="Proteomes" id="UP000011668"/>
    </source>
</evidence>
<dbReference type="EMBL" id="AFRT01003073">
    <property type="protein sequence ID" value="ELU36778.1"/>
    <property type="molecule type" value="Genomic_DNA"/>
</dbReference>
<accession>L8WJ09</accession>
<reference evidence="1 2" key="1">
    <citation type="journal article" date="2013" name="Nat. Commun.">
        <title>The evolution and pathogenic mechanisms of the rice sheath blight pathogen.</title>
        <authorList>
            <person name="Zheng A."/>
            <person name="Lin R."/>
            <person name="Xu L."/>
            <person name="Qin P."/>
            <person name="Tang C."/>
            <person name="Ai P."/>
            <person name="Zhang D."/>
            <person name="Liu Y."/>
            <person name="Sun Z."/>
            <person name="Feng H."/>
            <person name="Wang Y."/>
            <person name="Chen Y."/>
            <person name="Liang X."/>
            <person name="Fu R."/>
            <person name="Li Q."/>
            <person name="Zhang J."/>
            <person name="Yu X."/>
            <person name="Xie Z."/>
            <person name="Ding L."/>
            <person name="Guan P."/>
            <person name="Tang J."/>
            <person name="Liang Y."/>
            <person name="Wang S."/>
            <person name="Deng Q."/>
            <person name="Li S."/>
            <person name="Zhu J."/>
            <person name="Wang L."/>
            <person name="Liu H."/>
            <person name="Li P."/>
        </authorList>
    </citation>
    <scope>NUCLEOTIDE SEQUENCE [LARGE SCALE GENOMIC DNA]</scope>
    <source>
        <strain evidence="2">AG-1 IA</strain>
    </source>
</reference>
<organism evidence="1 2">
    <name type="scientific">Thanatephorus cucumeris (strain AG1-IA)</name>
    <name type="common">Rice sheath blight fungus</name>
    <name type="synonym">Rhizoctonia solani</name>
    <dbReference type="NCBI Taxonomy" id="983506"/>
    <lineage>
        <taxon>Eukaryota</taxon>
        <taxon>Fungi</taxon>
        <taxon>Dikarya</taxon>
        <taxon>Basidiomycota</taxon>
        <taxon>Agaricomycotina</taxon>
        <taxon>Agaricomycetes</taxon>
        <taxon>Cantharellales</taxon>
        <taxon>Ceratobasidiaceae</taxon>
        <taxon>Rhizoctonia</taxon>
        <taxon>Rhizoctonia solani AG-1</taxon>
    </lineage>
</organism>
<dbReference type="AlphaFoldDB" id="L8WJ09"/>